<keyword evidence="3" id="KW-1185">Reference proteome</keyword>
<reference evidence="2 3" key="1">
    <citation type="submission" date="2019-05" db="EMBL/GenBank/DDBJ databases">
        <title>Emergence of the Ug99 lineage of the wheat stem rust pathogen through somatic hybridization.</title>
        <authorList>
            <person name="Li F."/>
            <person name="Upadhyaya N.M."/>
            <person name="Sperschneider J."/>
            <person name="Matny O."/>
            <person name="Nguyen-Phuc H."/>
            <person name="Mago R."/>
            <person name="Raley C."/>
            <person name="Miller M.E."/>
            <person name="Silverstein K.A.T."/>
            <person name="Henningsen E."/>
            <person name="Hirsch C.D."/>
            <person name="Visser B."/>
            <person name="Pretorius Z.A."/>
            <person name="Steffenson B.J."/>
            <person name="Schwessinger B."/>
            <person name="Dodds P.N."/>
            <person name="Figueroa M."/>
        </authorList>
    </citation>
    <scope>NUCLEOTIDE SEQUENCE [LARGE SCALE GENOMIC DNA]</scope>
    <source>
        <strain evidence="2">21-0</strain>
    </source>
</reference>
<name>A0A5B0MRA8_PUCGR</name>
<gene>
    <name evidence="2" type="ORF">PGT21_013513</name>
</gene>
<dbReference type="AlphaFoldDB" id="A0A5B0MRA8"/>
<feature type="region of interest" description="Disordered" evidence="1">
    <location>
        <begin position="1"/>
        <end position="24"/>
    </location>
</feature>
<organism evidence="2 3">
    <name type="scientific">Puccinia graminis f. sp. tritici</name>
    <dbReference type="NCBI Taxonomy" id="56615"/>
    <lineage>
        <taxon>Eukaryota</taxon>
        <taxon>Fungi</taxon>
        <taxon>Dikarya</taxon>
        <taxon>Basidiomycota</taxon>
        <taxon>Pucciniomycotina</taxon>
        <taxon>Pucciniomycetes</taxon>
        <taxon>Pucciniales</taxon>
        <taxon>Pucciniaceae</taxon>
        <taxon>Puccinia</taxon>
    </lineage>
</organism>
<dbReference type="EMBL" id="VSWC01000132">
    <property type="protein sequence ID" value="KAA1079501.1"/>
    <property type="molecule type" value="Genomic_DNA"/>
</dbReference>
<proteinExistence type="predicted"/>
<evidence type="ECO:0000313" key="2">
    <source>
        <dbReference type="EMBL" id="KAA1079501.1"/>
    </source>
</evidence>
<sequence>MFPSADQPALLPRQTATRHDREEETALALQPIPEEVSNPGPHMVQPAIHMIPSALAESLGLSEIDPSSMALVSELMRIPEEQQWPITAMMLVRAMQIYSAGPPPYQRVPTQQIVHAFPAILQSLTHLSTTNTITYEIRNHKAQIRNAYHDGEIDPSMMPRGYAQMRASAMNQVFELCQHLIEQAKVQYRDMLLENIAPFDEIDTHGPVPKLDDLIQSVWGQLQINPAEHLGPLPSQPEFNVALKPEFNADWVRMAHIRLHMVHHKYALPESSLSEWSTLDQELHELAQKDQKYQIAHAQSILIRDHELFNGINTLASIPHANLRLPTADEISMRLELIAQGVNDAPWA</sequence>
<protein>
    <submittedName>
        <fullName evidence="2">Uncharacterized protein</fullName>
    </submittedName>
</protein>
<comment type="caution">
    <text evidence="2">The sequence shown here is derived from an EMBL/GenBank/DDBJ whole genome shotgun (WGS) entry which is preliminary data.</text>
</comment>
<dbReference type="OrthoDB" id="10352185at2759"/>
<dbReference type="Proteomes" id="UP000324748">
    <property type="component" value="Unassembled WGS sequence"/>
</dbReference>
<accession>A0A5B0MRA8</accession>
<evidence type="ECO:0000313" key="3">
    <source>
        <dbReference type="Proteomes" id="UP000324748"/>
    </source>
</evidence>
<evidence type="ECO:0000256" key="1">
    <source>
        <dbReference type="SAM" id="MobiDB-lite"/>
    </source>
</evidence>